<sequence length="79" mass="9096">MNYYRLCCRYHGKVVRINDRFGRTHLGEITRVTNNKVFIRPVRQNQGFGYLGWGWGYYGFAYGIALGAITGLALAAFVW</sequence>
<comment type="caution">
    <text evidence="2">The sequence shown here is derived from an EMBL/GenBank/DDBJ whole genome shotgun (WGS) entry which is preliminary data.</text>
</comment>
<protein>
    <submittedName>
        <fullName evidence="2">Uncharacterized protein</fullName>
    </submittedName>
</protein>
<dbReference type="Proteomes" id="UP000265801">
    <property type="component" value="Unassembled WGS sequence"/>
</dbReference>
<dbReference type="AlphaFoldDB" id="A0A3A1R5R6"/>
<feature type="transmembrane region" description="Helical" evidence="1">
    <location>
        <begin position="55"/>
        <end position="78"/>
    </location>
</feature>
<keyword evidence="1" id="KW-0812">Transmembrane</keyword>
<name>A0A3A1R5R6_9BACI</name>
<keyword evidence="1" id="KW-1133">Transmembrane helix</keyword>
<gene>
    <name evidence="2" type="ORF">D3H55_02495</name>
</gene>
<accession>A0A3A1R5R6</accession>
<evidence type="ECO:0000313" key="3">
    <source>
        <dbReference type="Proteomes" id="UP000265801"/>
    </source>
</evidence>
<reference evidence="2 3" key="1">
    <citation type="submission" date="2018-09" db="EMBL/GenBank/DDBJ databases">
        <title>Bacillus saliacetes sp. nov., isolated from Thai shrimp paste (Ka-pi).</title>
        <authorList>
            <person name="Daroonpunt R."/>
            <person name="Tanasupawat S."/>
            <person name="Yiamsombut S."/>
        </authorList>
    </citation>
    <scope>NUCLEOTIDE SEQUENCE [LARGE SCALE GENOMIC DNA]</scope>
    <source>
        <strain evidence="2 3">SKP7-4</strain>
    </source>
</reference>
<dbReference type="EMBL" id="QXIR01000002">
    <property type="protein sequence ID" value="RIW38546.1"/>
    <property type="molecule type" value="Genomic_DNA"/>
</dbReference>
<keyword evidence="1" id="KW-0472">Membrane</keyword>
<organism evidence="2 3">
    <name type="scientific">Bacillus salacetis</name>
    <dbReference type="NCBI Taxonomy" id="2315464"/>
    <lineage>
        <taxon>Bacteria</taxon>
        <taxon>Bacillati</taxon>
        <taxon>Bacillota</taxon>
        <taxon>Bacilli</taxon>
        <taxon>Bacillales</taxon>
        <taxon>Bacillaceae</taxon>
        <taxon>Bacillus</taxon>
    </lineage>
</organism>
<proteinExistence type="predicted"/>
<evidence type="ECO:0000256" key="1">
    <source>
        <dbReference type="SAM" id="Phobius"/>
    </source>
</evidence>
<dbReference type="OrthoDB" id="2991597at2"/>
<keyword evidence="3" id="KW-1185">Reference proteome</keyword>
<evidence type="ECO:0000313" key="2">
    <source>
        <dbReference type="EMBL" id="RIW38546.1"/>
    </source>
</evidence>